<dbReference type="Proteomes" id="UP000234275">
    <property type="component" value="Unassembled WGS sequence"/>
</dbReference>
<feature type="non-terminal residue" evidence="3">
    <location>
        <position position="80"/>
    </location>
</feature>
<organism evidence="3 4">
    <name type="scientific">Aspergillus steynii IBT 23096</name>
    <dbReference type="NCBI Taxonomy" id="1392250"/>
    <lineage>
        <taxon>Eukaryota</taxon>
        <taxon>Fungi</taxon>
        <taxon>Dikarya</taxon>
        <taxon>Ascomycota</taxon>
        <taxon>Pezizomycotina</taxon>
        <taxon>Eurotiomycetes</taxon>
        <taxon>Eurotiomycetidae</taxon>
        <taxon>Eurotiales</taxon>
        <taxon>Aspergillaceae</taxon>
        <taxon>Aspergillus</taxon>
        <taxon>Aspergillus subgen. Circumdati</taxon>
    </lineage>
</organism>
<protein>
    <submittedName>
        <fullName evidence="3">Uncharacterized protein</fullName>
    </submittedName>
</protein>
<gene>
    <name evidence="3" type="ORF">P170DRAFT_437912</name>
</gene>
<dbReference type="EMBL" id="MSFO01000005">
    <property type="protein sequence ID" value="PLB48242.1"/>
    <property type="molecule type" value="Genomic_DNA"/>
</dbReference>
<evidence type="ECO:0000313" key="4">
    <source>
        <dbReference type="Proteomes" id="UP000234275"/>
    </source>
</evidence>
<dbReference type="GeneID" id="36557171"/>
<feature type="signal peptide" evidence="2">
    <location>
        <begin position="1"/>
        <end position="17"/>
    </location>
</feature>
<keyword evidence="4" id="KW-1185">Reference proteome</keyword>
<sequence length="80" mass="9076">MISAWIVLVLPLSSSLSLIFLNPTNKLYGVVVPSGINDDTILEAKVIYNTRQVIMTEPRKKKKKKEKRASAQLLKYSRET</sequence>
<evidence type="ECO:0000256" key="1">
    <source>
        <dbReference type="SAM" id="MobiDB-lite"/>
    </source>
</evidence>
<comment type="caution">
    <text evidence="3">The sequence shown here is derived from an EMBL/GenBank/DDBJ whole genome shotgun (WGS) entry which is preliminary data.</text>
</comment>
<proteinExistence type="predicted"/>
<dbReference type="RefSeq" id="XP_024703544.1">
    <property type="nucleotide sequence ID" value="XM_024849472.1"/>
</dbReference>
<evidence type="ECO:0000256" key="2">
    <source>
        <dbReference type="SAM" id="SignalP"/>
    </source>
</evidence>
<name>A0A2I2G5T2_9EURO</name>
<keyword evidence="2" id="KW-0732">Signal</keyword>
<accession>A0A2I2G5T2</accession>
<dbReference type="VEuPathDB" id="FungiDB:P170DRAFT_437912"/>
<feature type="chain" id="PRO_5014147605" evidence="2">
    <location>
        <begin position="18"/>
        <end position="80"/>
    </location>
</feature>
<reference evidence="3 4" key="1">
    <citation type="submission" date="2016-12" db="EMBL/GenBank/DDBJ databases">
        <title>The genomes of Aspergillus section Nigri reveals drivers in fungal speciation.</title>
        <authorList>
            <consortium name="DOE Joint Genome Institute"/>
            <person name="Vesth T.C."/>
            <person name="Nybo J."/>
            <person name="Theobald S."/>
            <person name="Brandl J."/>
            <person name="Frisvad J.C."/>
            <person name="Nielsen K.F."/>
            <person name="Lyhne E.K."/>
            <person name="Kogle M.E."/>
            <person name="Kuo A."/>
            <person name="Riley R."/>
            <person name="Clum A."/>
            <person name="Nolan M."/>
            <person name="Lipzen A."/>
            <person name="Salamov A."/>
            <person name="Henrissat B."/>
            <person name="Wiebenga A."/>
            <person name="De Vries R.P."/>
            <person name="Grigoriev I.V."/>
            <person name="Mortensen U.H."/>
            <person name="Andersen M.R."/>
            <person name="Baker S.E."/>
        </authorList>
    </citation>
    <scope>NUCLEOTIDE SEQUENCE [LARGE SCALE GENOMIC DNA]</scope>
    <source>
        <strain evidence="3 4">IBT 23096</strain>
    </source>
</reference>
<evidence type="ECO:0000313" key="3">
    <source>
        <dbReference type="EMBL" id="PLB48242.1"/>
    </source>
</evidence>
<feature type="region of interest" description="Disordered" evidence="1">
    <location>
        <begin position="58"/>
        <end position="80"/>
    </location>
</feature>
<dbReference type="AlphaFoldDB" id="A0A2I2G5T2"/>